<proteinExistence type="inferred from homology"/>
<dbReference type="PROSITE" id="PS00062">
    <property type="entry name" value="ALDOKETO_REDUCTASE_2"/>
    <property type="match status" value="1"/>
</dbReference>
<dbReference type="GO" id="GO:0016616">
    <property type="term" value="F:oxidoreductase activity, acting on the CH-OH group of donors, NAD or NADP as acceptor"/>
    <property type="evidence" value="ECO:0007669"/>
    <property type="project" value="UniProtKB-ARBA"/>
</dbReference>
<dbReference type="PIRSF" id="PIRSF000097">
    <property type="entry name" value="AKR"/>
    <property type="match status" value="1"/>
</dbReference>
<evidence type="ECO:0000256" key="3">
    <source>
        <dbReference type="ARBA" id="ARBA00023002"/>
    </source>
</evidence>
<name>A0A2K8NS12_9MOLU</name>
<dbReference type="EMBL" id="CP024962">
    <property type="protein sequence ID" value="ATZ16599.1"/>
    <property type="molecule type" value="Genomic_DNA"/>
</dbReference>
<organism evidence="4 5">
    <name type="scientific">Entomoplasma freundtii</name>
    <dbReference type="NCBI Taxonomy" id="74700"/>
    <lineage>
        <taxon>Bacteria</taxon>
        <taxon>Bacillati</taxon>
        <taxon>Mycoplasmatota</taxon>
        <taxon>Mollicutes</taxon>
        <taxon>Entomoplasmatales</taxon>
        <taxon>Entomoplasmataceae</taxon>
        <taxon>Entomoplasma</taxon>
    </lineage>
</organism>
<dbReference type="InterPro" id="IPR020471">
    <property type="entry name" value="AKR"/>
</dbReference>
<comment type="similarity">
    <text evidence="1">Belongs to the aldo/keto reductase family.</text>
</comment>
<evidence type="ECO:0000256" key="2">
    <source>
        <dbReference type="ARBA" id="ARBA00022857"/>
    </source>
</evidence>
<evidence type="ECO:0000313" key="4">
    <source>
        <dbReference type="EMBL" id="ATZ16599.1"/>
    </source>
</evidence>
<evidence type="ECO:0000313" key="5">
    <source>
        <dbReference type="Proteomes" id="UP000232222"/>
    </source>
</evidence>
<dbReference type="Pfam" id="PF00248">
    <property type="entry name" value="Aldo_ket_red"/>
    <property type="match status" value="1"/>
</dbReference>
<dbReference type="InterPro" id="IPR023210">
    <property type="entry name" value="NADP_OxRdtase_dom"/>
</dbReference>
<keyword evidence="5" id="KW-1185">Reference proteome</keyword>
<accession>A0A2K8NS12</accession>
<dbReference type="KEGG" id="efr:EFREU_v1c05780"/>
<dbReference type="PANTHER" id="PTHR43827:SF3">
    <property type="entry name" value="NADP-DEPENDENT OXIDOREDUCTASE DOMAIN-CONTAINING PROTEIN"/>
    <property type="match status" value="1"/>
</dbReference>
<dbReference type="CDD" id="cd19071">
    <property type="entry name" value="AKR_AKR1-5-like"/>
    <property type="match status" value="1"/>
</dbReference>
<dbReference type="FunFam" id="3.20.20.100:FF:000002">
    <property type="entry name" value="2,5-diketo-D-gluconic acid reductase A"/>
    <property type="match status" value="1"/>
</dbReference>
<dbReference type="SUPFAM" id="SSF51430">
    <property type="entry name" value="NAD(P)-linked oxidoreductase"/>
    <property type="match status" value="1"/>
</dbReference>
<protein>
    <submittedName>
        <fullName evidence="4">Aldo/keto reductase</fullName>
    </submittedName>
</protein>
<evidence type="ECO:0000256" key="1">
    <source>
        <dbReference type="ARBA" id="ARBA00007905"/>
    </source>
</evidence>
<dbReference type="Gene3D" id="3.20.20.100">
    <property type="entry name" value="NADP-dependent oxidoreductase domain"/>
    <property type="match status" value="1"/>
</dbReference>
<gene>
    <name evidence="4" type="ORF">EFREU_v1c05780</name>
</gene>
<dbReference type="OrthoDB" id="9804790at2"/>
<dbReference type="RefSeq" id="WP_100609655.1">
    <property type="nucleotide sequence ID" value="NZ_CP024962.1"/>
</dbReference>
<dbReference type="InterPro" id="IPR018170">
    <property type="entry name" value="Aldo/ket_reductase_CS"/>
</dbReference>
<dbReference type="InterPro" id="IPR036812">
    <property type="entry name" value="NAD(P)_OxRdtase_dom_sf"/>
</dbReference>
<dbReference type="AlphaFoldDB" id="A0A2K8NS12"/>
<sequence length="279" mass="31912">MKKVEQTILLANGVELPLVGFGTFRILEPEIGTNAIKEAIETGYQLLDTAEHYHNHHLVAEAIKQSSKKRSDLFITSKLWPNEENPENLRNRLYKMLAELETDYLDLILVHWPLPYGLEAYQALEDFYLEGHAKAIGVSNFNVEQLKNLLKVCRIKPMVNQIELHPHANRQDIVNFAKENGIAITSWQTMMDGKVGDLPYLQELATKYAVDPAAIALSWAVQQQICVIPKAINPKHLKDNFHHLDYFNLNDEEINKINLLTKIDGQKMNSEEFLASEKL</sequence>
<dbReference type="Proteomes" id="UP000232222">
    <property type="component" value="Chromosome"/>
</dbReference>
<dbReference type="PRINTS" id="PR00069">
    <property type="entry name" value="ALDKETRDTASE"/>
</dbReference>
<dbReference type="PANTHER" id="PTHR43827">
    <property type="entry name" value="2,5-DIKETO-D-GLUCONIC ACID REDUCTASE"/>
    <property type="match status" value="1"/>
</dbReference>
<reference evidence="4 5" key="1">
    <citation type="submission" date="2017-11" db="EMBL/GenBank/DDBJ databases">
        <title>Genome sequence of Entomoplasma freundtii BARC 318 (ATCC 51999).</title>
        <authorList>
            <person name="Lo W.-S."/>
            <person name="Gasparich G.E."/>
            <person name="Kuo C.-H."/>
        </authorList>
    </citation>
    <scope>NUCLEOTIDE SEQUENCE [LARGE SCALE GENOMIC DNA]</scope>
    <source>
        <strain evidence="4 5">BARC 318</strain>
    </source>
</reference>
<keyword evidence="2" id="KW-0521">NADP</keyword>
<keyword evidence="3" id="KW-0560">Oxidoreductase</keyword>